<dbReference type="Proteomes" id="UP001433508">
    <property type="component" value="Unassembled WGS sequence"/>
</dbReference>
<evidence type="ECO:0000313" key="2">
    <source>
        <dbReference type="Proteomes" id="UP001433508"/>
    </source>
</evidence>
<sequence>MVSTVSKTRPPGLNNTQRPVNASATKTKPGAMNGSAAKTSNTTSTAQSPANVKKIKLTQKNNVMPNGTSSPTLNHLPMRKPAPTGATAKSQLNTASGQVNASSNSTVRNHIIDDEAFYKAGGKRPTLAEYKFAETSEEILQKYKAFPPSIEFHMHPTHYRFGNQDAIIPKNSPLIKNFLELVDLGQIPPAAVEVFKEAGVQYYEGCIILQIYDHRGNAPAAPSTPSESSQGQMGPANVATSTAKDQSPQKSAAQGKGNTATAKAAINVQTSTSKKPGAKQGAAVAADKKLAAPTSISTAGAMQPTPPTMTTATSTPTAITAATTATATNTATSTTNPSHTAIEPKTYRTLLRPTPLTIWYDISSGLDGANDRLSDTWALELESKILATTVPRLDLSVPDESSYCPQIPPILQPYASVGTVPDKYGGLHAPNPPTNAKRKKPLHEDLPHQGTEYEEMMLIMDERPPPGTGQFLRLGFVEQWRRKRERERLQRASTANNSSAAVHRR</sequence>
<accession>A0ACC3SW55</accession>
<dbReference type="EMBL" id="MU971404">
    <property type="protein sequence ID" value="KAK9235795.1"/>
    <property type="molecule type" value="Genomic_DNA"/>
</dbReference>
<keyword evidence="2" id="KW-1185">Reference proteome</keyword>
<name>A0ACC3SW55_LIPKO</name>
<comment type="caution">
    <text evidence="1">The sequence shown here is derived from an EMBL/GenBank/DDBJ whole genome shotgun (WGS) entry which is preliminary data.</text>
</comment>
<evidence type="ECO:0000313" key="1">
    <source>
        <dbReference type="EMBL" id="KAK9235795.1"/>
    </source>
</evidence>
<gene>
    <name evidence="1" type="ORF">V1525DRAFT_451814</name>
</gene>
<protein>
    <submittedName>
        <fullName evidence="1">Spt20 family-domain-containing protein</fullName>
    </submittedName>
</protein>
<proteinExistence type="predicted"/>
<reference evidence="2" key="1">
    <citation type="journal article" date="2024" name="Front. Bioeng. Biotechnol.">
        <title>Genome-scale model development and genomic sequencing of the oleaginous clade Lipomyces.</title>
        <authorList>
            <person name="Czajka J.J."/>
            <person name="Han Y."/>
            <person name="Kim J."/>
            <person name="Mondo S.J."/>
            <person name="Hofstad B.A."/>
            <person name="Robles A."/>
            <person name="Haridas S."/>
            <person name="Riley R."/>
            <person name="LaButti K."/>
            <person name="Pangilinan J."/>
            <person name="Andreopoulos W."/>
            <person name="Lipzen A."/>
            <person name="Yan J."/>
            <person name="Wang M."/>
            <person name="Ng V."/>
            <person name="Grigoriev I.V."/>
            <person name="Spatafora J.W."/>
            <person name="Magnuson J.K."/>
            <person name="Baker S.E."/>
            <person name="Pomraning K.R."/>
        </authorList>
    </citation>
    <scope>NUCLEOTIDE SEQUENCE [LARGE SCALE GENOMIC DNA]</scope>
    <source>
        <strain evidence="2">CBS 7786</strain>
    </source>
</reference>
<organism evidence="1 2">
    <name type="scientific">Lipomyces kononenkoae</name>
    <name type="common">Yeast</name>
    <dbReference type="NCBI Taxonomy" id="34357"/>
    <lineage>
        <taxon>Eukaryota</taxon>
        <taxon>Fungi</taxon>
        <taxon>Dikarya</taxon>
        <taxon>Ascomycota</taxon>
        <taxon>Saccharomycotina</taxon>
        <taxon>Lipomycetes</taxon>
        <taxon>Lipomycetales</taxon>
        <taxon>Lipomycetaceae</taxon>
        <taxon>Lipomyces</taxon>
    </lineage>
</organism>